<dbReference type="SUPFAM" id="SSF53098">
    <property type="entry name" value="Ribonuclease H-like"/>
    <property type="match status" value="1"/>
</dbReference>
<dbReference type="Proteomes" id="UP001221898">
    <property type="component" value="Unassembled WGS sequence"/>
</dbReference>
<name>A0AAD7SWE2_9TELE</name>
<dbReference type="PROSITE" id="PS50994">
    <property type="entry name" value="INTEGRASE"/>
    <property type="match status" value="1"/>
</dbReference>
<dbReference type="InterPro" id="IPR036397">
    <property type="entry name" value="RNaseH_sf"/>
</dbReference>
<dbReference type="InterPro" id="IPR012337">
    <property type="entry name" value="RNaseH-like_sf"/>
</dbReference>
<dbReference type="EMBL" id="JAINUG010000028">
    <property type="protein sequence ID" value="KAJ8410004.1"/>
    <property type="molecule type" value="Genomic_DNA"/>
</dbReference>
<dbReference type="InterPro" id="IPR040676">
    <property type="entry name" value="DUF5641"/>
</dbReference>
<accession>A0AAD7SWE2</accession>
<evidence type="ECO:0000259" key="1">
    <source>
        <dbReference type="PROSITE" id="PS50994"/>
    </source>
</evidence>
<comment type="caution">
    <text evidence="2">The sequence shown here is derived from an EMBL/GenBank/DDBJ whole genome shotgun (WGS) entry which is preliminary data.</text>
</comment>
<dbReference type="GO" id="GO:0015074">
    <property type="term" value="P:DNA integration"/>
    <property type="evidence" value="ECO:0007669"/>
    <property type="project" value="InterPro"/>
</dbReference>
<keyword evidence="3" id="KW-1185">Reference proteome</keyword>
<dbReference type="Pfam" id="PF18701">
    <property type="entry name" value="DUF5641"/>
    <property type="match status" value="1"/>
</dbReference>
<feature type="domain" description="Integrase catalytic" evidence="1">
    <location>
        <begin position="1"/>
        <end position="117"/>
    </location>
</feature>
<organism evidence="2 3">
    <name type="scientific">Aldrovandia affinis</name>
    <dbReference type="NCBI Taxonomy" id="143900"/>
    <lineage>
        <taxon>Eukaryota</taxon>
        <taxon>Metazoa</taxon>
        <taxon>Chordata</taxon>
        <taxon>Craniata</taxon>
        <taxon>Vertebrata</taxon>
        <taxon>Euteleostomi</taxon>
        <taxon>Actinopterygii</taxon>
        <taxon>Neopterygii</taxon>
        <taxon>Teleostei</taxon>
        <taxon>Notacanthiformes</taxon>
        <taxon>Halosauridae</taxon>
        <taxon>Aldrovandia</taxon>
    </lineage>
</organism>
<dbReference type="AlphaFoldDB" id="A0AAD7SWE2"/>
<reference evidence="2" key="1">
    <citation type="journal article" date="2023" name="Science">
        <title>Genome structures resolve the early diversification of teleost fishes.</title>
        <authorList>
            <person name="Parey E."/>
            <person name="Louis A."/>
            <person name="Montfort J."/>
            <person name="Bouchez O."/>
            <person name="Roques C."/>
            <person name="Iampietro C."/>
            <person name="Lluch J."/>
            <person name="Castinel A."/>
            <person name="Donnadieu C."/>
            <person name="Desvignes T."/>
            <person name="Floi Bucao C."/>
            <person name="Jouanno E."/>
            <person name="Wen M."/>
            <person name="Mejri S."/>
            <person name="Dirks R."/>
            <person name="Jansen H."/>
            <person name="Henkel C."/>
            <person name="Chen W.J."/>
            <person name="Zahm M."/>
            <person name="Cabau C."/>
            <person name="Klopp C."/>
            <person name="Thompson A.W."/>
            <person name="Robinson-Rechavi M."/>
            <person name="Braasch I."/>
            <person name="Lecointre G."/>
            <person name="Bobe J."/>
            <person name="Postlethwait J.H."/>
            <person name="Berthelot C."/>
            <person name="Roest Crollius H."/>
            <person name="Guiguen Y."/>
        </authorList>
    </citation>
    <scope>NUCLEOTIDE SEQUENCE</scope>
    <source>
        <strain evidence="2">NC1722</strain>
    </source>
</reference>
<gene>
    <name evidence="2" type="ORF">AAFF_G00210450</name>
</gene>
<dbReference type="Gene3D" id="3.30.420.10">
    <property type="entry name" value="Ribonuclease H-like superfamily/Ribonuclease H"/>
    <property type="match status" value="1"/>
</dbReference>
<protein>
    <recommendedName>
        <fullName evidence="1">Integrase catalytic domain-containing protein</fullName>
    </recommendedName>
</protein>
<dbReference type="PANTHER" id="PTHR47331">
    <property type="entry name" value="PHD-TYPE DOMAIN-CONTAINING PROTEIN"/>
    <property type="match status" value="1"/>
</dbReference>
<proteinExistence type="predicted"/>
<dbReference type="InterPro" id="IPR001584">
    <property type="entry name" value="Integrase_cat-core"/>
</dbReference>
<evidence type="ECO:0000313" key="2">
    <source>
        <dbReference type="EMBL" id="KAJ8410004.1"/>
    </source>
</evidence>
<dbReference type="PANTHER" id="PTHR47331:SF1">
    <property type="entry name" value="GAG-LIKE PROTEIN"/>
    <property type="match status" value="1"/>
</dbReference>
<evidence type="ECO:0000313" key="3">
    <source>
        <dbReference type="Proteomes" id="UP001221898"/>
    </source>
</evidence>
<dbReference type="GO" id="GO:0003676">
    <property type="term" value="F:nucleic acid binding"/>
    <property type="evidence" value="ECO:0007669"/>
    <property type="project" value="InterPro"/>
</dbReference>
<sequence length="234" mass="27155">MYSDNGTNFRLADSELKKSIKEWNTSKITKNLQQKGVQWHFNPPAGSYHGGSWERLIRSVRKILNTTVKEQPLDEEGLHTLLCEAEAIINSRPITKASSDLNDLEALMPNHLVLLKVKPELPPGVFNKDDQYANRRWRQVQYLADVFWKRWCKEYLPQLQERQRWSTPGRNFCVGDVVLIVDDTSPINSWPLGRIVETFPDKKGFVRQVKVKTKTSELCRPVTKLCLLQESEDY</sequence>